<dbReference type="Proteomes" id="UP000279384">
    <property type="component" value="Unassembled WGS sequence"/>
</dbReference>
<evidence type="ECO:0000256" key="3">
    <source>
        <dbReference type="ARBA" id="ARBA00022475"/>
    </source>
</evidence>
<sequence>MAELAIELTGVNKYFGEVHANKNISFAVAKGSIHGIIGENGAGKSTLMSILYGYYQADSGSIRLNGQEVRIRNSHDAIARGIGMVHQHFMLVDTFTVLENIVLGAEQGLALKQSLLAARAHLATLNRDYGLQVDPDAIVGELGVGEQQRVEILKALYRGADVLILDEPTAVLTPQEADDLFRILGLLKAQGKTVLLITHKLREVLDITDAVTVMRAGEIVGNVVTAEVGKEDLADLMVGRKVNLQLDKTPATPGKTVLQVSNLSLTDARGVKLLDDVSFELREGEIVGIAGVSGNGQSELLEILSGMREASAGSVRYNGTELTTLPTREPKAAAYRRLGIAHVPEDRSREGLVKDFSTFENAILGYHDDPAIQRGLLFNRKAIIERCRRFISEFDVRPANAFRRSGLFSGGNQQKVILAREIDSDPQLMLIGQPTRGVDIGAIEFIHKRLMALRNAGKALLLVSVELDEILALSDRIIVMNAGRVSGELPAAQATATELGLLMGGHK</sequence>
<dbReference type="EMBL" id="RBID01000011">
    <property type="protein sequence ID" value="RKQ61286.1"/>
    <property type="molecule type" value="Genomic_DNA"/>
</dbReference>
<keyword evidence="5" id="KW-0677">Repeat</keyword>
<evidence type="ECO:0000313" key="11">
    <source>
        <dbReference type="EMBL" id="RKQ61286.1"/>
    </source>
</evidence>
<keyword evidence="3" id="KW-1003">Cell membrane</keyword>
<dbReference type="SUPFAM" id="SSF52540">
    <property type="entry name" value="P-loop containing nucleoside triphosphate hydrolases"/>
    <property type="match status" value="2"/>
</dbReference>
<evidence type="ECO:0000256" key="8">
    <source>
        <dbReference type="ARBA" id="ARBA00022967"/>
    </source>
</evidence>
<dbReference type="PROSITE" id="PS50893">
    <property type="entry name" value="ABC_TRANSPORTER_2"/>
    <property type="match status" value="2"/>
</dbReference>
<keyword evidence="4" id="KW-0762">Sugar transport</keyword>
<dbReference type="CDD" id="cd03215">
    <property type="entry name" value="ABC_Carb_Monos_II"/>
    <property type="match status" value="1"/>
</dbReference>
<comment type="caution">
    <text evidence="11">The sequence shown here is derived from an EMBL/GenBank/DDBJ whole genome shotgun (WGS) entry which is preliminary data.</text>
</comment>
<evidence type="ECO:0000256" key="9">
    <source>
        <dbReference type="ARBA" id="ARBA00023136"/>
    </source>
</evidence>
<keyword evidence="6" id="KW-0547">Nucleotide-binding</keyword>
<protein>
    <submittedName>
        <fullName evidence="11">Nucleoside ABC transporter ATP-binding protein</fullName>
    </submittedName>
</protein>
<organism evidence="11 12">
    <name type="scientific">Vogesella indigofera</name>
    <name type="common">Pseudomonas indigofera</name>
    <dbReference type="NCBI Taxonomy" id="45465"/>
    <lineage>
        <taxon>Bacteria</taxon>
        <taxon>Pseudomonadati</taxon>
        <taxon>Pseudomonadota</taxon>
        <taxon>Betaproteobacteria</taxon>
        <taxon>Neisseriales</taxon>
        <taxon>Chromobacteriaceae</taxon>
        <taxon>Vogesella</taxon>
    </lineage>
</organism>
<dbReference type="PROSITE" id="PS00211">
    <property type="entry name" value="ABC_TRANSPORTER_1"/>
    <property type="match status" value="1"/>
</dbReference>
<keyword evidence="2" id="KW-0813">Transport</keyword>
<feature type="domain" description="ABC transporter" evidence="10">
    <location>
        <begin position="6"/>
        <end position="241"/>
    </location>
</feature>
<dbReference type="Pfam" id="PF00005">
    <property type="entry name" value="ABC_tran"/>
    <property type="match status" value="2"/>
</dbReference>
<evidence type="ECO:0000259" key="10">
    <source>
        <dbReference type="PROSITE" id="PS50893"/>
    </source>
</evidence>
<dbReference type="GO" id="GO:0005886">
    <property type="term" value="C:plasma membrane"/>
    <property type="evidence" value="ECO:0007669"/>
    <property type="project" value="UniProtKB-SubCell"/>
</dbReference>
<dbReference type="SMART" id="SM00382">
    <property type="entry name" value="AAA"/>
    <property type="match status" value="2"/>
</dbReference>
<dbReference type="InterPro" id="IPR003593">
    <property type="entry name" value="AAA+_ATPase"/>
</dbReference>
<comment type="subcellular location">
    <subcellularLocation>
        <location evidence="1">Cell membrane</location>
        <topology evidence="1">Peripheral membrane protein</topology>
    </subcellularLocation>
</comment>
<evidence type="ECO:0000256" key="6">
    <source>
        <dbReference type="ARBA" id="ARBA00022741"/>
    </source>
</evidence>
<evidence type="ECO:0000313" key="12">
    <source>
        <dbReference type="Proteomes" id="UP000279384"/>
    </source>
</evidence>
<evidence type="ECO:0000256" key="7">
    <source>
        <dbReference type="ARBA" id="ARBA00022840"/>
    </source>
</evidence>
<dbReference type="CDD" id="cd03216">
    <property type="entry name" value="ABC_Carb_Monos_I"/>
    <property type="match status" value="1"/>
</dbReference>
<evidence type="ECO:0000256" key="5">
    <source>
        <dbReference type="ARBA" id="ARBA00022737"/>
    </source>
</evidence>
<dbReference type="RefSeq" id="WP_120809908.1">
    <property type="nucleotide sequence ID" value="NZ_RBID01000011.1"/>
</dbReference>
<dbReference type="PANTHER" id="PTHR43790">
    <property type="entry name" value="CARBOHYDRATE TRANSPORT ATP-BINDING PROTEIN MG119-RELATED"/>
    <property type="match status" value="1"/>
</dbReference>
<dbReference type="GO" id="GO:0016887">
    <property type="term" value="F:ATP hydrolysis activity"/>
    <property type="evidence" value="ECO:0007669"/>
    <property type="project" value="InterPro"/>
</dbReference>
<gene>
    <name evidence="11" type="ORF">C8E02_1055</name>
</gene>
<keyword evidence="9" id="KW-0472">Membrane</keyword>
<dbReference type="InterPro" id="IPR027417">
    <property type="entry name" value="P-loop_NTPase"/>
</dbReference>
<evidence type="ECO:0000256" key="4">
    <source>
        <dbReference type="ARBA" id="ARBA00022597"/>
    </source>
</evidence>
<dbReference type="FunFam" id="3.40.50.300:FF:000127">
    <property type="entry name" value="Ribose import ATP-binding protein RbsA"/>
    <property type="match status" value="1"/>
</dbReference>
<dbReference type="InterPro" id="IPR017871">
    <property type="entry name" value="ABC_transporter-like_CS"/>
</dbReference>
<keyword evidence="7 11" id="KW-0067">ATP-binding</keyword>
<dbReference type="AlphaFoldDB" id="A0A495BJ66"/>
<dbReference type="PANTHER" id="PTHR43790:SF4">
    <property type="entry name" value="GUANOSINE IMPORT ATP-BINDING PROTEIN NUPO"/>
    <property type="match status" value="1"/>
</dbReference>
<dbReference type="InterPro" id="IPR050107">
    <property type="entry name" value="ABC_carbohydrate_import_ATPase"/>
</dbReference>
<proteinExistence type="predicted"/>
<evidence type="ECO:0000256" key="2">
    <source>
        <dbReference type="ARBA" id="ARBA00022448"/>
    </source>
</evidence>
<keyword evidence="8" id="KW-1278">Translocase</keyword>
<dbReference type="InterPro" id="IPR003439">
    <property type="entry name" value="ABC_transporter-like_ATP-bd"/>
</dbReference>
<dbReference type="GO" id="GO:0005524">
    <property type="term" value="F:ATP binding"/>
    <property type="evidence" value="ECO:0007669"/>
    <property type="project" value="UniProtKB-KW"/>
</dbReference>
<reference evidence="11 12" key="1">
    <citation type="submission" date="2018-10" db="EMBL/GenBank/DDBJ databases">
        <title>Genomic Encyclopedia of Type Strains, Phase IV (KMG-IV): sequencing the most valuable type-strain genomes for metagenomic binning, comparative biology and taxonomic classification.</title>
        <authorList>
            <person name="Goeker M."/>
        </authorList>
    </citation>
    <scope>NUCLEOTIDE SEQUENCE [LARGE SCALE GENOMIC DNA]</scope>
    <source>
        <strain evidence="11 12">DSM 3303</strain>
    </source>
</reference>
<evidence type="ECO:0000256" key="1">
    <source>
        <dbReference type="ARBA" id="ARBA00004202"/>
    </source>
</evidence>
<feature type="domain" description="ABC transporter" evidence="10">
    <location>
        <begin position="258"/>
        <end position="507"/>
    </location>
</feature>
<name>A0A495BJ66_VOGIN</name>
<dbReference type="Gene3D" id="3.40.50.300">
    <property type="entry name" value="P-loop containing nucleotide triphosphate hydrolases"/>
    <property type="match status" value="2"/>
</dbReference>
<accession>A0A495BJ66</accession>